<feature type="region of interest" description="Disordered" evidence="1">
    <location>
        <begin position="93"/>
        <end position="135"/>
    </location>
</feature>
<feature type="compositionally biased region" description="Acidic residues" evidence="1">
    <location>
        <begin position="120"/>
        <end position="129"/>
    </location>
</feature>
<gene>
    <name evidence="3" type="primary">LOC116413436</name>
</gene>
<keyword evidence="2" id="KW-1185">Reference proteome</keyword>
<reference evidence="3" key="1">
    <citation type="submission" date="2025-08" db="UniProtKB">
        <authorList>
            <consortium name="RefSeq"/>
        </authorList>
    </citation>
    <scope>IDENTIFICATION</scope>
    <source>
        <tissue evidence="3">Whole larvae</tissue>
    </source>
</reference>
<feature type="region of interest" description="Disordered" evidence="1">
    <location>
        <begin position="150"/>
        <end position="184"/>
    </location>
</feature>
<dbReference type="Proteomes" id="UP001652740">
    <property type="component" value="Unplaced"/>
</dbReference>
<feature type="compositionally biased region" description="Low complexity" evidence="1">
    <location>
        <begin position="156"/>
        <end position="176"/>
    </location>
</feature>
<feature type="compositionally biased region" description="Basic and acidic residues" evidence="1">
    <location>
        <begin position="93"/>
        <end position="107"/>
    </location>
</feature>
<organism evidence="2 3">
    <name type="scientific">Galleria mellonella</name>
    <name type="common">Greater wax moth</name>
    <dbReference type="NCBI Taxonomy" id="7137"/>
    <lineage>
        <taxon>Eukaryota</taxon>
        <taxon>Metazoa</taxon>
        <taxon>Ecdysozoa</taxon>
        <taxon>Arthropoda</taxon>
        <taxon>Hexapoda</taxon>
        <taxon>Insecta</taxon>
        <taxon>Pterygota</taxon>
        <taxon>Neoptera</taxon>
        <taxon>Endopterygota</taxon>
        <taxon>Lepidoptera</taxon>
        <taxon>Glossata</taxon>
        <taxon>Ditrysia</taxon>
        <taxon>Pyraloidea</taxon>
        <taxon>Pyralidae</taxon>
        <taxon>Galleriinae</taxon>
        <taxon>Galleria</taxon>
    </lineage>
</organism>
<evidence type="ECO:0000313" key="3">
    <source>
        <dbReference type="RefSeq" id="XP_052750361.1"/>
    </source>
</evidence>
<proteinExistence type="predicted"/>
<sequence length="430" mass="48087">MGGHDKEHCNNIKNKINLPENKLKLMNSASDQNIFFTYVCLINDLKATDTIYNKGHKKSSLNLMNEEAEETNQEELPIQVERSKALHELIEFHRKDDTDVEKEHNEADSSTTYPSTTFGDDSELSETEDANIQNSISPNILKLTKMKWLTEEQEGSPDSSSPLLSPTNSSTSTNGSRESDDGIDQRVSVNNKYLSTILRLDREHNMFGLSNITIVKSRPSRKMRKIDEKPVFHQTAIVQICCGKKCCKHRSKTDLPASLKCGGCRGCRIEPSHIYGAETCTPSVCTPCPPVKCTVDCTTCFGMKISLNRKPKFEPSPVELTPRSSCILQKPIAARSCHHLPQCIPPSSCFPYLMPCFWPARAGAPCNTPARCFHNPPCRLPRTPQIPLPLEETCPPKCEDKAAKTKCQNQSCPGNNPTMEKEIETRFGKK</sequence>
<feature type="compositionally biased region" description="Polar residues" evidence="1">
    <location>
        <begin position="407"/>
        <end position="418"/>
    </location>
</feature>
<name>A0ABM3MG26_GALME</name>
<evidence type="ECO:0000256" key="1">
    <source>
        <dbReference type="SAM" id="MobiDB-lite"/>
    </source>
</evidence>
<accession>A0ABM3MG26</accession>
<dbReference type="GeneID" id="116413436"/>
<evidence type="ECO:0000313" key="2">
    <source>
        <dbReference type="Proteomes" id="UP001652740"/>
    </source>
</evidence>
<protein>
    <submittedName>
        <fullName evidence="3">Uncharacterized protein LOC116413436 isoform X1</fullName>
    </submittedName>
</protein>
<feature type="compositionally biased region" description="Polar residues" evidence="1">
    <location>
        <begin position="108"/>
        <end position="119"/>
    </location>
</feature>
<feature type="compositionally biased region" description="Basic and acidic residues" evidence="1">
    <location>
        <begin position="419"/>
        <end position="430"/>
    </location>
</feature>
<feature type="region of interest" description="Disordered" evidence="1">
    <location>
        <begin position="407"/>
        <end position="430"/>
    </location>
</feature>
<dbReference type="RefSeq" id="XP_052750361.1">
    <property type="nucleotide sequence ID" value="XM_052894401.1"/>
</dbReference>